<accession>A0ACB7SCK2</accession>
<proteinExistence type="predicted"/>
<keyword evidence="2" id="KW-1185">Reference proteome</keyword>
<comment type="caution">
    <text evidence="1">The sequence shown here is derived from an EMBL/GenBank/DDBJ whole genome shotgun (WGS) entry which is preliminary data.</text>
</comment>
<protein>
    <submittedName>
        <fullName evidence="1">Uncharacterized protein</fullName>
    </submittedName>
</protein>
<dbReference type="Proteomes" id="UP000821845">
    <property type="component" value="Chromosome 5"/>
</dbReference>
<evidence type="ECO:0000313" key="2">
    <source>
        <dbReference type="Proteomes" id="UP000821845"/>
    </source>
</evidence>
<dbReference type="EMBL" id="CM023485">
    <property type="protein sequence ID" value="KAH6931504.1"/>
    <property type="molecule type" value="Genomic_DNA"/>
</dbReference>
<name>A0ACB7SCK2_HYAAI</name>
<evidence type="ECO:0000313" key="1">
    <source>
        <dbReference type="EMBL" id="KAH6931504.1"/>
    </source>
</evidence>
<reference evidence="1" key="1">
    <citation type="submission" date="2020-05" db="EMBL/GenBank/DDBJ databases">
        <title>Large-scale comparative analyses of tick genomes elucidate their genetic diversity and vector capacities.</title>
        <authorList>
            <person name="Jia N."/>
            <person name="Wang J."/>
            <person name="Shi W."/>
            <person name="Du L."/>
            <person name="Sun Y."/>
            <person name="Zhan W."/>
            <person name="Jiang J."/>
            <person name="Wang Q."/>
            <person name="Zhang B."/>
            <person name="Ji P."/>
            <person name="Sakyi L.B."/>
            <person name="Cui X."/>
            <person name="Yuan T."/>
            <person name="Jiang B."/>
            <person name="Yang W."/>
            <person name="Lam T.T.-Y."/>
            <person name="Chang Q."/>
            <person name="Ding S."/>
            <person name="Wang X."/>
            <person name="Zhu J."/>
            <person name="Ruan X."/>
            <person name="Zhao L."/>
            <person name="Wei J."/>
            <person name="Que T."/>
            <person name="Du C."/>
            <person name="Cheng J."/>
            <person name="Dai P."/>
            <person name="Han X."/>
            <person name="Huang E."/>
            <person name="Gao Y."/>
            <person name="Liu J."/>
            <person name="Shao H."/>
            <person name="Ye R."/>
            <person name="Li L."/>
            <person name="Wei W."/>
            <person name="Wang X."/>
            <person name="Wang C."/>
            <person name="Yang T."/>
            <person name="Huo Q."/>
            <person name="Li W."/>
            <person name="Guo W."/>
            <person name="Chen H."/>
            <person name="Zhou L."/>
            <person name="Ni X."/>
            <person name="Tian J."/>
            <person name="Zhou Y."/>
            <person name="Sheng Y."/>
            <person name="Liu T."/>
            <person name="Pan Y."/>
            <person name="Xia L."/>
            <person name="Li J."/>
            <person name="Zhao F."/>
            <person name="Cao W."/>
        </authorList>
    </citation>
    <scope>NUCLEOTIDE SEQUENCE</scope>
    <source>
        <strain evidence="1">Hyas-2018</strain>
    </source>
</reference>
<gene>
    <name evidence="1" type="ORF">HPB50_024848</name>
</gene>
<organism evidence="1 2">
    <name type="scientific">Hyalomma asiaticum</name>
    <name type="common">Tick</name>
    <dbReference type="NCBI Taxonomy" id="266040"/>
    <lineage>
        <taxon>Eukaryota</taxon>
        <taxon>Metazoa</taxon>
        <taxon>Ecdysozoa</taxon>
        <taxon>Arthropoda</taxon>
        <taxon>Chelicerata</taxon>
        <taxon>Arachnida</taxon>
        <taxon>Acari</taxon>
        <taxon>Parasitiformes</taxon>
        <taxon>Ixodida</taxon>
        <taxon>Ixodoidea</taxon>
        <taxon>Ixodidae</taxon>
        <taxon>Hyalomminae</taxon>
        <taxon>Hyalomma</taxon>
    </lineage>
</organism>
<sequence>MPFGIKPMCATCKTTVSSMWRKNEKGDVLCNSCALRGHTVPTEPEQPSTKETNGNGCPFTLRKSTRAKSSKLRQQQQQAKTAAPKGKGRRAIFKRTQPSVNAVSVDDYRYANQSEPANRFRLNNEQQRRDPYPTQRYRSPHPMATGYRGYDDRDRYPMLVDGYEGFEHHREIRPSPVCYKAEAPVWFESVESALEAYEVPREFWGLLVFPLVAERVPYLSARLSPAQLGDYSVIKETVLDELKLSAGEYLKRFLGSEKRANEGWRPFATRLQSYLHFYLGAREVSTLKR</sequence>